<gene>
    <name evidence="2" type="ORF">ADUPG1_010218</name>
</gene>
<keyword evidence="3" id="KW-1185">Reference proteome</keyword>
<feature type="region of interest" description="Disordered" evidence="1">
    <location>
        <begin position="38"/>
        <end position="62"/>
    </location>
</feature>
<proteinExistence type="predicted"/>
<evidence type="ECO:0000256" key="1">
    <source>
        <dbReference type="SAM" id="MobiDB-lite"/>
    </source>
</evidence>
<dbReference type="Proteomes" id="UP001057375">
    <property type="component" value="Unassembled WGS sequence"/>
</dbReference>
<name>A0ABQ5JQD4_9EUKA</name>
<reference evidence="2" key="1">
    <citation type="submission" date="2022-03" db="EMBL/GenBank/DDBJ databases">
        <title>Draft genome sequence of Aduncisulcus paluster, a free-living microaerophilic Fornicata.</title>
        <authorList>
            <person name="Yuyama I."/>
            <person name="Kume K."/>
            <person name="Tamura T."/>
            <person name="Inagaki Y."/>
            <person name="Hashimoto T."/>
        </authorList>
    </citation>
    <scope>NUCLEOTIDE SEQUENCE</scope>
    <source>
        <strain evidence="2">NY0171</strain>
    </source>
</reference>
<comment type="caution">
    <text evidence="2">The sequence shown here is derived from an EMBL/GenBank/DDBJ whole genome shotgun (WGS) entry which is preliminary data.</text>
</comment>
<evidence type="ECO:0000313" key="2">
    <source>
        <dbReference type="EMBL" id="GKT13172.1"/>
    </source>
</evidence>
<evidence type="ECO:0000313" key="3">
    <source>
        <dbReference type="Proteomes" id="UP001057375"/>
    </source>
</evidence>
<feature type="region of interest" description="Disordered" evidence="1">
    <location>
        <begin position="84"/>
        <end position="108"/>
    </location>
</feature>
<protein>
    <submittedName>
        <fullName evidence="2">Uncharacterized protein</fullName>
    </submittedName>
</protein>
<sequence length="108" mass="11724">MKKDNDREKDSLEELLRMEKSSLIKPADVESFYSTYSRSSNKSTSAGFDIGQEKPDISSSTSILQTNVTTSDDLSLLHATIPPQPVADIAGKSSTNDGSEETRSSAHI</sequence>
<accession>A0ABQ5JQD4</accession>
<dbReference type="EMBL" id="BQXS01011488">
    <property type="protein sequence ID" value="GKT13172.1"/>
    <property type="molecule type" value="Genomic_DNA"/>
</dbReference>
<organism evidence="2 3">
    <name type="scientific">Aduncisulcus paluster</name>
    <dbReference type="NCBI Taxonomy" id="2918883"/>
    <lineage>
        <taxon>Eukaryota</taxon>
        <taxon>Metamonada</taxon>
        <taxon>Carpediemonas-like organisms</taxon>
        <taxon>Aduncisulcus</taxon>
    </lineage>
</organism>